<keyword evidence="2" id="KW-1185">Reference proteome</keyword>
<dbReference type="EMBL" id="SJPM01000008">
    <property type="protein sequence ID" value="TWT94157.1"/>
    <property type="molecule type" value="Genomic_DNA"/>
</dbReference>
<accession>A0A5C6A482</accession>
<evidence type="ECO:0000313" key="2">
    <source>
        <dbReference type="Proteomes" id="UP000316213"/>
    </source>
</evidence>
<evidence type="ECO:0000313" key="1">
    <source>
        <dbReference type="EMBL" id="TWT94157.1"/>
    </source>
</evidence>
<gene>
    <name evidence="1" type="ORF">Pla100_37660</name>
</gene>
<name>A0A5C6A482_9BACT</name>
<sequence>MSPTDAAIFETSPCEEEPAKVIFDQSAGSLKRFIVKTPDTNLTVRLYPAVFLLVRT</sequence>
<dbReference type="RefSeq" id="WP_197168046.1">
    <property type="nucleotide sequence ID" value="NZ_SJPM01000008.1"/>
</dbReference>
<comment type="caution">
    <text evidence="1">The sequence shown here is derived from an EMBL/GenBank/DDBJ whole genome shotgun (WGS) entry which is preliminary data.</text>
</comment>
<dbReference type="AlphaFoldDB" id="A0A5C6A482"/>
<organism evidence="1 2">
    <name type="scientific">Neorhodopirellula pilleata</name>
    <dbReference type="NCBI Taxonomy" id="2714738"/>
    <lineage>
        <taxon>Bacteria</taxon>
        <taxon>Pseudomonadati</taxon>
        <taxon>Planctomycetota</taxon>
        <taxon>Planctomycetia</taxon>
        <taxon>Pirellulales</taxon>
        <taxon>Pirellulaceae</taxon>
        <taxon>Neorhodopirellula</taxon>
    </lineage>
</organism>
<reference evidence="1 2" key="1">
    <citation type="submission" date="2019-02" db="EMBL/GenBank/DDBJ databases">
        <title>Deep-cultivation of Planctomycetes and their phenomic and genomic characterization uncovers novel biology.</title>
        <authorList>
            <person name="Wiegand S."/>
            <person name="Jogler M."/>
            <person name="Boedeker C."/>
            <person name="Pinto D."/>
            <person name="Vollmers J."/>
            <person name="Rivas-Marin E."/>
            <person name="Kohn T."/>
            <person name="Peeters S.H."/>
            <person name="Heuer A."/>
            <person name="Rast P."/>
            <person name="Oberbeckmann S."/>
            <person name="Bunk B."/>
            <person name="Jeske O."/>
            <person name="Meyerdierks A."/>
            <person name="Storesund J.E."/>
            <person name="Kallscheuer N."/>
            <person name="Luecker S."/>
            <person name="Lage O.M."/>
            <person name="Pohl T."/>
            <person name="Merkel B.J."/>
            <person name="Hornburger P."/>
            <person name="Mueller R.-W."/>
            <person name="Bruemmer F."/>
            <person name="Labrenz M."/>
            <person name="Spormann A.M."/>
            <person name="Op Den Camp H."/>
            <person name="Overmann J."/>
            <person name="Amann R."/>
            <person name="Jetten M.S.M."/>
            <person name="Mascher T."/>
            <person name="Medema M.H."/>
            <person name="Devos D.P."/>
            <person name="Kaster A.-K."/>
            <person name="Ovreas L."/>
            <person name="Rohde M."/>
            <person name="Galperin M.Y."/>
            <person name="Jogler C."/>
        </authorList>
    </citation>
    <scope>NUCLEOTIDE SEQUENCE [LARGE SCALE GENOMIC DNA]</scope>
    <source>
        <strain evidence="1 2">Pla100</strain>
    </source>
</reference>
<proteinExistence type="predicted"/>
<protein>
    <submittedName>
        <fullName evidence="1">Uncharacterized protein</fullName>
    </submittedName>
</protein>
<dbReference type="Proteomes" id="UP000316213">
    <property type="component" value="Unassembled WGS sequence"/>
</dbReference>